<reference evidence="7" key="1">
    <citation type="submission" date="2019-09" db="EMBL/GenBank/DDBJ databases">
        <authorList>
            <person name="Needham M D."/>
        </authorList>
    </citation>
    <scope>NUCLEOTIDE SEQUENCE</scope>
</reference>
<dbReference type="PROSITE" id="PS51625">
    <property type="entry name" value="SAM_MT_TRMB"/>
    <property type="match status" value="1"/>
</dbReference>
<dbReference type="SUPFAM" id="SSF53335">
    <property type="entry name" value="S-adenosyl-L-methionine-dependent methyltransferases"/>
    <property type="match status" value="1"/>
</dbReference>
<name>A0A5E8CIS5_9ZZZZ</name>
<dbReference type="GO" id="GO:0043527">
    <property type="term" value="C:tRNA methyltransferase complex"/>
    <property type="evidence" value="ECO:0007669"/>
    <property type="project" value="TreeGrafter"/>
</dbReference>
<evidence type="ECO:0000256" key="6">
    <source>
        <dbReference type="ARBA" id="ARBA00022694"/>
    </source>
</evidence>
<evidence type="ECO:0000256" key="2">
    <source>
        <dbReference type="ARBA" id="ARBA00011977"/>
    </source>
</evidence>
<evidence type="ECO:0000313" key="7">
    <source>
        <dbReference type="EMBL" id="VVU94529.1"/>
    </source>
</evidence>
<keyword evidence="6" id="KW-0819">tRNA processing</keyword>
<accession>A0A5E8CIS5</accession>
<gene>
    <name evidence="7" type="ORF">CPAV1605_254</name>
</gene>
<dbReference type="EC" id="2.1.1.33" evidence="2"/>
<keyword evidence="3 7" id="KW-0489">Methyltransferase</keyword>
<evidence type="ECO:0000256" key="1">
    <source>
        <dbReference type="ARBA" id="ARBA00000142"/>
    </source>
</evidence>
<dbReference type="InterPro" id="IPR003358">
    <property type="entry name" value="tRNA_(Gua-N-7)_MeTrfase_Trmb"/>
</dbReference>
<evidence type="ECO:0000256" key="5">
    <source>
        <dbReference type="ARBA" id="ARBA00022691"/>
    </source>
</evidence>
<dbReference type="Gene3D" id="3.40.50.150">
    <property type="entry name" value="Vaccinia Virus protein VP39"/>
    <property type="match status" value="1"/>
</dbReference>
<dbReference type="EMBL" id="CABVLZ010000001">
    <property type="protein sequence ID" value="VVU94529.1"/>
    <property type="molecule type" value="Genomic_DNA"/>
</dbReference>
<dbReference type="GO" id="GO:0008176">
    <property type="term" value="F:tRNA (guanine(46)-N7)-methyltransferase activity"/>
    <property type="evidence" value="ECO:0007669"/>
    <property type="project" value="UniProtKB-EC"/>
</dbReference>
<sequence>MVRQHVDPFQSRYQELIEIPNWNEIFENSNLPILIDIGPARGKYLIEMAEKNLDRNYLGLEIREQLVTKANEEVKEKKLRNIHFIFCNASLNFIPIYESLKNRVDIVNILNPDPWYKNSHKKRRLITLDFVKGLYYNVKNGLEIHIQSDVEELIKDIDQTMEFFFEKIGDDFPVISDREKYALANDETIFKRIFRKKIR</sequence>
<dbReference type="PANTHER" id="PTHR23417">
    <property type="entry name" value="3-DEOXY-D-MANNO-OCTULOSONIC-ACID TRANSFERASE/TRNA GUANINE-N 7 - -METHYLTRANSFERASE"/>
    <property type="match status" value="1"/>
</dbReference>
<keyword evidence="4 7" id="KW-0808">Transferase</keyword>
<organism evidence="7">
    <name type="scientific">seawater metagenome</name>
    <dbReference type="NCBI Taxonomy" id="1561972"/>
    <lineage>
        <taxon>unclassified sequences</taxon>
        <taxon>metagenomes</taxon>
        <taxon>ecological metagenomes</taxon>
    </lineage>
</organism>
<comment type="catalytic activity">
    <reaction evidence="1">
        <text>guanosine(46) in tRNA + S-adenosyl-L-methionine = N(7)-methylguanosine(46) in tRNA + S-adenosyl-L-homocysteine</text>
        <dbReference type="Rhea" id="RHEA:42708"/>
        <dbReference type="Rhea" id="RHEA-COMP:10188"/>
        <dbReference type="Rhea" id="RHEA-COMP:10189"/>
        <dbReference type="ChEBI" id="CHEBI:57856"/>
        <dbReference type="ChEBI" id="CHEBI:59789"/>
        <dbReference type="ChEBI" id="CHEBI:74269"/>
        <dbReference type="ChEBI" id="CHEBI:74480"/>
        <dbReference type="EC" id="2.1.1.33"/>
    </reaction>
</comment>
<dbReference type="PANTHER" id="PTHR23417:SF21">
    <property type="entry name" value="TRNA (GUANINE-N(7)-)-METHYLTRANSFERASE"/>
    <property type="match status" value="1"/>
</dbReference>
<dbReference type="Pfam" id="PF02390">
    <property type="entry name" value="Methyltransf_4"/>
    <property type="match status" value="1"/>
</dbReference>
<dbReference type="InterPro" id="IPR029063">
    <property type="entry name" value="SAM-dependent_MTases_sf"/>
</dbReference>
<protein>
    <recommendedName>
        <fullName evidence="2">tRNA (guanine(46)-N(7))-methyltransferase</fullName>
        <ecNumber evidence="2">2.1.1.33</ecNumber>
    </recommendedName>
</protein>
<keyword evidence="5" id="KW-0949">S-adenosyl-L-methionine</keyword>
<proteinExistence type="predicted"/>
<dbReference type="AlphaFoldDB" id="A0A5E8CIS5"/>
<evidence type="ECO:0000256" key="4">
    <source>
        <dbReference type="ARBA" id="ARBA00022679"/>
    </source>
</evidence>
<evidence type="ECO:0000256" key="3">
    <source>
        <dbReference type="ARBA" id="ARBA00022603"/>
    </source>
</evidence>